<gene>
    <name evidence="2" type="ORF">SAMN00790413_01247</name>
</gene>
<name>A0A1W1VEQ2_9DEIO</name>
<dbReference type="STRING" id="695939.SAMN00790413_01247"/>
<protein>
    <submittedName>
        <fullName evidence="2">Uncharacterized protein</fullName>
    </submittedName>
</protein>
<keyword evidence="3" id="KW-1185">Reference proteome</keyword>
<feature type="region of interest" description="Disordered" evidence="1">
    <location>
        <begin position="91"/>
        <end position="114"/>
    </location>
</feature>
<feature type="compositionally biased region" description="Basic and acidic residues" evidence="1">
    <location>
        <begin position="101"/>
        <end position="114"/>
    </location>
</feature>
<accession>A0A1W1VEQ2</accession>
<evidence type="ECO:0000313" key="3">
    <source>
        <dbReference type="Proteomes" id="UP000192582"/>
    </source>
</evidence>
<dbReference type="AlphaFoldDB" id="A0A1W1VEQ2"/>
<evidence type="ECO:0000256" key="1">
    <source>
        <dbReference type="SAM" id="MobiDB-lite"/>
    </source>
</evidence>
<evidence type="ECO:0000313" key="2">
    <source>
        <dbReference type="EMBL" id="SMB91690.1"/>
    </source>
</evidence>
<feature type="region of interest" description="Disordered" evidence="1">
    <location>
        <begin position="1"/>
        <end position="48"/>
    </location>
</feature>
<reference evidence="2 3" key="1">
    <citation type="submission" date="2017-04" db="EMBL/GenBank/DDBJ databases">
        <authorList>
            <person name="Afonso C.L."/>
            <person name="Miller P.J."/>
            <person name="Scott M.A."/>
            <person name="Spackman E."/>
            <person name="Goraichik I."/>
            <person name="Dimitrov K.M."/>
            <person name="Suarez D.L."/>
            <person name="Swayne D.E."/>
        </authorList>
    </citation>
    <scope>NUCLEOTIDE SEQUENCE [LARGE SCALE GENOMIC DNA]</scope>
    <source>
        <strain evidence="2 3">KR-140</strain>
    </source>
</reference>
<organism evidence="2 3">
    <name type="scientific">Deinococcus hopiensis KR-140</name>
    <dbReference type="NCBI Taxonomy" id="695939"/>
    <lineage>
        <taxon>Bacteria</taxon>
        <taxon>Thermotogati</taxon>
        <taxon>Deinococcota</taxon>
        <taxon>Deinococci</taxon>
        <taxon>Deinococcales</taxon>
        <taxon>Deinococcaceae</taxon>
        <taxon>Deinococcus</taxon>
    </lineage>
</organism>
<dbReference type="EMBL" id="FWWU01000009">
    <property type="protein sequence ID" value="SMB91690.1"/>
    <property type="molecule type" value="Genomic_DNA"/>
</dbReference>
<dbReference type="Proteomes" id="UP000192582">
    <property type="component" value="Unassembled WGS sequence"/>
</dbReference>
<proteinExistence type="predicted"/>
<sequence length="114" mass="11216">MGDAHWGMSDTDHRYGDAPLGKSVEEIEREGGNLVNSPVPGENRGDDGVLPVVIPPAVAGTGVGAPLVGGVAGTGNGLAAAELAVVGNGRLVEDGGDADDGTARANRDSSEGTV</sequence>